<evidence type="ECO:0000313" key="2">
    <source>
        <dbReference type="Proteomes" id="UP000887116"/>
    </source>
</evidence>
<dbReference type="AlphaFoldDB" id="A0A8X6GJ91"/>
<dbReference type="Proteomes" id="UP000887116">
    <property type="component" value="Unassembled WGS sequence"/>
</dbReference>
<gene>
    <name evidence="1" type="ORF">TNCT_478641</name>
</gene>
<feature type="non-terminal residue" evidence="1">
    <location>
        <position position="1"/>
    </location>
</feature>
<protein>
    <submittedName>
        <fullName evidence="1">Uncharacterized protein</fullName>
    </submittedName>
</protein>
<dbReference type="OrthoDB" id="10464549at2759"/>
<evidence type="ECO:0000313" key="1">
    <source>
        <dbReference type="EMBL" id="GFR04968.1"/>
    </source>
</evidence>
<organism evidence="1 2">
    <name type="scientific">Trichonephila clavata</name>
    <name type="common">Joro spider</name>
    <name type="synonym">Nephila clavata</name>
    <dbReference type="NCBI Taxonomy" id="2740835"/>
    <lineage>
        <taxon>Eukaryota</taxon>
        <taxon>Metazoa</taxon>
        <taxon>Ecdysozoa</taxon>
        <taxon>Arthropoda</taxon>
        <taxon>Chelicerata</taxon>
        <taxon>Arachnida</taxon>
        <taxon>Araneae</taxon>
        <taxon>Araneomorphae</taxon>
        <taxon>Entelegynae</taxon>
        <taxon>Araneoidea</taxon>
        <taxon>Nephilidae</taxon>
        <taxon>Trichonephila</taxon>
    </lineage>
</organism>
<comment type="caution">
    <text evidence="1">The sequence shown here is derived from an EMBL/GenBank/DDBJ whole genome shotgun (WGS) entry which is preliminary data.</text>
</comment>
<proteinExistence type="predicted"/>
<accession>A0A8X6GJ91</accession>
<dbReference type="EMBL" id="BMAO01015891">
    <property type="protein sequence ID" value="GFR04968.1"/>
    <property type="molecule type" value="Genomic_DNA"/>
</dbReference>
<reference evidence="1" key="1">
    <citation type="submission" date="2020-07" db="EMBL/GenBank/DDBJ databases">
        <title>Multicomponent nature underlies the extraordinary mechanical properties of spider dragline silk.</title>
        <authorList>
            <person name="Kono N."/>
            <person name="Nakamura H."/>
            <person name="Mori M."/>
            <person name="Yoshida Y."/>
            <person name="Ohtoshi R."/>
            <person name="Malay A.D."/>
            <person name="Moran D.A.P."/>
            <person name="Tomita M."/>
            <person name="Numata K."/>
            <person name="Arakawa K."/>
        </authorList>
    </citation>
    <scope>NUCLEOTIDE SEQUENCE</scope>
</reference>
<keyword evidence="2" id="KW-1185">Reference proteome</keyword>
<name>A0A8X6GJ91_TRICU</name>
<sequence>VYTKIFDKHRLLYYLFFWLMKQIARGDEANPRPVIPK</sequence>